<sequence>MSYDHLAGRPLPEGAMTVTAAGDRRFTALVGGRALEGDAVHPLWLMIALVGHLGVPIEDVYAQVGCDMATDGPMLGEVDLELHRPLRTGTYRVLGEIVDVRRTAGRSGPFDLMRMRVRLADDEGVAATCLAVQVVPRRAA</sequence>
<gene>
    <name evidence="1" type="ORF">FSW04_25035</name>
</gene>
<dbReference type="OrthoDB" id="5182823at2"/>
<dbReference type="RefSeq" id="WP_146923243.1">
    <property type="nucleotide sequence ID" value="NZ_CP042430.1"/>
</dbReference>
<protein>
    <recommendedName>
        <fullName evidence="3">MaoC family dehydratase</fullName>
    </recommendedName>
</protein>
<reference evidence="1 2" key="1">
    <citation type="journal article" date="2018" name="J. Microbiol.">
        <title>Baekduia soli gen. nov., sp. nov., a novel bacterium isolated from the soil of Baekdu Mountain and proposal of a novel family name, Baekduiaceae fam. nov.</title>
        <authorList>
            <person name="An D.S."/>
            <person name="Siddiqi M.Z."/>
            <person name="Kim K.H."/>
            <person name="Yu H.S."/>
            <person name="Im W.T."/>
        </authorList>
    </citation>
    <scope>NUCLEOTIDE SEQUENCE [LARGE SCALE GENOMIC DNA]</scope>
    <source>
        <strain evidence="1 2">BR7-21</strain>
    </source>
</reference>
<evidence type="ECO:0008006" key="3">
    <source>
        <dbReference type="Google" id="ProtNLM"/>
    </source>
</evidence>
<evidence type="ECO:0000313" key="1">
    <source>
        <dbReference type="EMBL" id="QEC50524.1"/>
    </source>
</evidence>
<dbReference type="AlphaFoldDB" id="A0A5B8UC09"/>
<proteinExistence type="predicted"/>
<keyword evidence="2" id="KW-1185">Reference proteome</keyword>
<name>A0A5B8UC09_9ACTN</name>
<evidence type="ECO:0000313" key="2">
    <source>
        <dbReference type="Proteomes" id="UP000321805"/>
    </source>
</evidence>
<dbReference type="Proteomes" id="UP000321805">
    <property type="component" value="Chromosome"/>
</dbReference>
<accession>A0A5B8UC09</accession>
<organism evidence="1 2">
    <name type="scientific">Baekduia soli</name>
    <dbReference type="NCBI Taxonomy" id="496014"/>
    <lineage>
        <taxon>Bacteria</taxon>
        <taxon>Bacillati</taxon>
        <taxon>Actinomycetota</taxon>
        <taxon>Thermoleophilia</taxon>
        <taxon>Solirubrobacterales</taxon>
        <taxon>Baekduiaceae</taxon>
        <taxon>Baekduia</taxon>
    </lineage>
</organism>
<dbReference type="KEGG" id="bsol:FSW04_25035"/>
<dbReference type="EMBL" id="CP042430">
    <property type="protein sequence ID" value="QEC50524.1"/>
    <property type="molecule type" value="Genomic_DNA"/>
</dbReference>